<feature type="transmembrane region" description="Helical" evidence="8">
    <location>
        <begin position="33"/>
        <end position="51"/>
    </location>
</feature>
<keyword evidence="10" id="KW-1185">Reference proteome</keyword>
<dbReference type="InterPro" id="IPR013901">
    <property type="entry name" value="Anthrone_oxy"/>
</dbReference>
<reference evidence="9" key="1">
    <citation type="submission" date="2023-06" db="EMBL/GenBank/DDBJ databases">
        <title>Genome-scale phylogeny and comparative genomics of the fungal order Sordariales.</title>
        <authorList>
            <consortium name="Lawrence Berkeley National Laboratory"/>
            <person name="Hensen N."/>
            <person name="Bonometti L."/>
            <person name="Westerberg I."/>
            <person name="Brannstrom I.O."/>
            <person name="Guillou S."/>
            <person name="Cros-Aarteil S."/>
            <person name="Calhoun S."/>
            <person name="Haridas S."/>
            <person name="Kuo A."/>
            <person name="Mondo S."/>
            <person name="Pangilinan J."/>
            <person name="Riley R."/>
            <person name="Labutti K."/>
            <person name="Andreopoulos B."/>
            <person name="Lipzen A."/>
            <person name="Chen C."/>
            <person name="Yanf M."/>
            <person name="Daum C."/>
            <person name="Ng V."/>
            <person name="Clum A."/>
            <person name="Steindorff A."/>
            <person name="Ohm R."/>
            <person name="Martin F."/>
            <person name="Silar P."/>
            <person name="Natvig D."/>
            <person name="Lalanne C."/>
            <person name="Gautier V."/>
            <person name="Ament-Velasquez S.L."/>
            <person name="Kruys A."/>
            <person name="Hutchinson M.I."/>
            <person name="Powell A.J."/>
            <person name="Barry K."/>
            <person name="Miller A.N."/>
            <person name="Grigoriev I.V."/>
            <person name="Debuchy R."/>
            <person name="Gladieux P."/>
            <person name="Thoren M.H."/>
            <person name="Johannesson H."/>
        </authorList>
    </citation>
    <scope>NUCLEOTIDE SEQUENCE</scope>
    <source>
        <strain evidence="9">SMH4607-1</strain>
    </source>
</reference>
<evidence type="ECO:0000256" key="8">
    <source>
        <dbReference type="SAM" id="Phobius"/>
    </source>
</evidence>
<keyword evidence="2 8" id="KW-0812">Transmembrane</keyword>
<keyword evidence="5" id="KW-0503">Monooxygenase</keyword>
<evidence type="ECO:0000256" key="5">
    <source>
        <dbReference type="ARBA" id="ARBA00023033"/>
    </source>
</evidence>
<dbReference type="EMBL" id="JAUKUA010000001">
    <property type="protein sequence ID" value="KAK0729558.1"/>
    <property type="molecule type" value="Genomic_DNA"/>
</dbReference>
<dbReference type="AlphaFoldDB" id="A0AA40EBR3"/>
<gene>
    <name evidence="9" type="ORF">B0H67DRAFT_2282</name>
</gene>
<feature type="transmembrane region" description="Helical" evidence="8">
    <location>
        <begin position="63"/>
        <end position="84"/>
    </location>
</feature>
<name>A0AA40EBR3_9PEZI</name>
<organism evidence="9 10">
    <name type="scientific">Lasiosphaeris hirsuta</name>
    <dbReference type="NCBI Taxonomy" id="260670"/>
    <lineage>
        <taxon>Eukaryota</taxon>
        <taxon>Fungi</taxon>
        <taxon>Dikarya</taxon>
        <taxon>Ascomycota</taxon>
        <taxon>Pezizomycotina</taxon>
        <taxon>Sordariomycetes</taxon>
        <taxon>Sordariomycetidae</taxon>
        <taxon>Sordariales</taxon>
        <taxon>Lasiosphaeriaceae</taxon>
        <taxon>Lasiosphaeris</taxon>
    </lineage>
</organism>
<dbReference type="GO" id="GO:0004497">
    <property type="term" value="F:monooxygenase activity"/>
    <property type="evidence" value="ECO:0007669"/>
    <property type="project" value="UniProtKB-KW"/>
</dbReference>
<comment type="subcellular location">
    <subcellularLocation>
        <location evidence="1">Membrane</location>
        <topology evidence="1">Multi-pass membrane protein</topology>
    </subcellularLocation>
</comment>
<comment type="caution">
    <text evidence="9">The sequence shown here is derived from an EMBL/GenBank/DDBJ whole genome shotgun (WGS) entry which is preliminary data.</text>
</comment>
<comment type="similarity">
    <text evidence="7">Belongs to the anthrone oxygenase family.</text>
</comment>
<evidence type="ECO:0000256" key="1">
    <source>
        <dbReference type="ARBA" id="ARBA00004141"/>
    </source>
</evidence>
<sequence length="147" mass="16306">MMSLSAFVVPVLLDTNPDANHMVRQWARLYHYGHIYLPALCIATVGLYGLTAARRRSDKRPQWTRYALAGLSTVAMVPFTWLIMTPTNDTLFRLEAAALAGSAPAAELADVRDLVVHWAWLHATRSLSPLVGAYLGFTNLLGEVRLQ</sequence>
<dbReference type="PANTHER" id="PTHR35042">
    <property type="entry name" value="ANTHRONE OXYGENASE ENCC"/>
    <property type="match status" value="1"/>
</dbReference>
<dbReference type="PANTHER" id="PTHR35042:SF3">
    <property type="entry name" value="ANTHRONE OXYGENASE-RELATED"/>
    <property type="match status" value="1"/>
</dbReference>
<dbReference type="Proteomes" id="UP001172102">
    <property type="component" value="Unassembled WGS sequence"/>
</dbReference>
<keyword evidence="6 8" id="KW-0472">Membrane</keyword>
<evidence type="ECO:0008006" key="11">
    <source>
        <dbReference type="Google" id="ProtNLM"/>
    </source>
</evidence>
<protein>
    <recommendedName>
        <fullName evidence="11">DUF1772 domain-containing protein</fullName>
    </recommendedName>
</protein>
<evidence type="ECO:0000313" key="10">
    <source>
        <dbReference type="Proteomes" id="UP001172102"/>
    </source>
</evidence>
<dbReference type="GO" id="GO:0016020">
    <property type="term" value="C:membrane"/>
    <property type="evidence" value="ECO:0007669"/>
    <property type="project" value="UniProtKB-SubCell"/>
</dbReference>
<accession>A0AA40EBR3</accession>
<keyword evidence="4" id="KW-0560">Oxidoreductase</keyword>
<evidence type="ECO:0000256" key="6">
    <source>
        <dbReference type="ARBA" id="ARBA00023136"/>
    </source>
</evidence>
<evidence type="ECO:0000256" key="2">
    <source>
        <dbReference type="ARBA" id="ARBA00022692"/>
    </source>
</evidence>
<evidence type="ECO:0000313" key="9">
    <source>
        <dbReference type="EMBL" id="KAK0729558.1"/>
    </source>
</evidence>
<keyword evidence="3 8" id="KW-1133">Transmembrane helix</keyword>
<evidence type="ECO:0000256" key="3">
    <source>
        <dbReference type="ARBA" id="ARBA00022989"/>
    </source>
</evidence>
<evidence type="ECO:0000256" key="4">
    <source>
        <dbReference type="ARBA" id="ARBA00023002"/>
    </source>
</evidence>
<proteinExistence type="inferred from homology"/>
<dbReference type="Pfam" id="PF08592">
    <property type="entry name" value="Anthrone_oxy"/>
    <property type="match status" value="1"/>
</dbReference>
<evidence type="ECO:0000256" key="7">
    <source>
        <dbReference type="ARBA" id="ARBA00034313"/>
    </source>
</evidence>